<evidence type="ECO:0000313" key="10">
    <source>
        <dbReference type="EMBL" id="MCS5724961.1"/>
    </source>
</evidence>
<sequence length="436" mass="45152">MTDATSYPCVQCGSPVPRSAQFCLVCGTPAAVRSQSVALGQVAGQVPLVDSSGRPMDGWRPEPAAPPIRYGDIIPSGFGRRVVAFLLDGLVTSVLWLVIVLPLLAVGVIEVVTDGTVVSVSGLSAVLLFLPLMLYPLAKLFLESFLGFSLGKLVMGLRIVNVTRLGRPGLGWVLLRNLVVAAGALVFGVGQYVVLLSPLWDGEKRMRGWQDKVGRTWVIDIKAGPNPLKALPGQLLLDQGTYEQQDPALYGAPAAPPAPSAPAAPAAPAMAPVDYAPPAAPPAPSAPIASVPGFAPAAPVITPAEAAADDFESTRLSDSARPPLATGVTVFRLDTGEIVPIIRHGALGRDPVAPGGDPSDVLIALSGDTLSVSKTHLEFGVDSGAVWVSDRGSTNGSAIVRADGVEYPLDPGERLTVVPGDRVRVGTRLFSVESGA</sequence>
<feature type="transmembrane region" description="Helical" evidence="8">
    <location>
        <begin position="180"/>
        <end position="200"/>
    </location>
</feature>
<evidence type="ECO:0000256" key="6">
    <source>
        <dbReference type="ARBA" id="ARBA00023136"/>
    </source>
</evidence>
<feature type="domain" description="FHA" evidence="9">
    <location>
        <begin position="345"/>
        <end position="399"/>
    </location>
</feature>
<keyword evidence="3" id="KW-0597">Phosphoprotein</keyword>
<feature type="transmembrane region" description="Helical" evidence="8">
    <location>
        <begin position="115"/>
        <end position="133"/>
    </location>
</feature>
<dbReference type="InterPro" id="IPR008984">
    <property type="entry name" value="SMAD_FHA_dom_sf"/>
</dbReference>
<evidence type="ECO:0000256" key="3">
    <source>
        <dbReference type="ARBA" id="ARBA00022553"/>
    </source>
</evidence>
<dbReference type="GO" id="GO:0005886">
    <property type="term" value="C:plasma membrane"/>
    <property type="evidence" value="ECO:0007669"/>
    <property type="project" value="UniProtKB-SubCell"/>
</dbReference>
<organism evidence="10 11">
    <name type="scientific">Herbiconiux oxytropis</name>
    <dbReference type="NCBI Taxonomy" id="2970915"/>
    <lineage>
        <taxon>Bacteria</taxon>
        <taxon>Bacillati</taxon>
        <taxon>Actinomycetota</taxon>
        <taxon>Actinomycetes</taxon>
        <taxon>Micrococcales</taxon>
        <taxon>Microbacteriaceae</taxon>
        <taxon>Herbiconiux</taxon>
    </lineage>
</organism>
<evidence type="ECO:0000256" key="5">
    <source>
        <dbReference type="ARBA" id="ARBA00022989"/>
    </source>
</evidence>
<keyword evidence="6 8" id="KW-0472">Membrane</keyword>
<evidence type="ECO:0000259" key="9">
    <source>
        <dbReference type="PROSITE" id="PS50006"/>
    </source>
</evidence>
<keyword evidence="2" id="KW-1003">Cell membrane</keyword>
<dbReference type="SUPFAM" id="SSF49879">
    <property type="entry name" value="SMAD/FHA domain"/>
    <property type="match status" value="1"/>
</dbReference>
<dbReference type="PROSITE" id="PS50006">
    <property type="entry name" value="FHA_DOMAIN"/>
    <property type="match status" value="1"/>
</dbReference>
<dbReference type="InterPro" id="IPR010432">
    <property type="entry name" value="RDD"/>
</dbReference>
<dbReference type="Pfam" id="PF00498">
    <property type="entry name" value="FHA"/>
    <property type="match status" value="1"/>
</dbReference>
<keyword evidence="11" id="KW-1185">Reference proteome</keyword>
<dbReference type="Proteomes" id="UP001165587">
    <property type="component" value="Unassembled WGS sequence"/>
</dbReference>
<comment type="caution">
    <text evidence="10">The sequence shown here is derived from an EMBL/GenBank/DDBJ whole genome shotgun (WGS) entry which is preliminary data.</text>
</comment>
<proteinExistence type="predicted"/>
<evidence type="ECO:0000256" key="8">
    <source>
        <dbReference type="SAM" id="Phobius"/>
    </source>
</evidence>
<keyword evidence="4 8" id="KW-0812">Transmembrane</keyword>
<evidence type="ECO:0000256" key="2">
    <source>
        <dbReference type="ARBA" id="ARBA00022475"/>
    </source>
</evidence>
<evidence type="ECO:0000256" key="7">
    <source>
        <dbReference type="SAM" id="MobiDB-lite"/>
    </source>
</evidence>
<evidence type="ECO:0000313" key="11">
    <source>
        <dbReference type="Proteomes" id="UP001165587"/>
    </source>
</evidence>
<comment type="subcellular location">
    <subcellularLocation>
        <location evidence="1">Cell membrane</location>
        <topology evidence="1">Multi-pass membrane protein</topology>
    </subcellularLocation>
</comment>
<feature type="region of interest" description="Disordered" evidence="7">
    <location>
        <begin position="247"/>
        <end position="269"/>
    </location>
</feature>
<dbReference type="InterPro" id="IPR000253">
    <property type="entry name" value="FHA_dom"/>
</dbReference>
<feature type="transmembrane region" description="Helical" evidence="8">
    <location>
        <begin position="82"/>
        <end position="109"/>
    </location>
</feature>
<name>A0AA41XHC6_9MICO</name>
<accession>A0AA41XHC6</accession>
<dbReference type="Pfam" id="PF06271">
    <property type="entry name" value="RDD"/>
    <property type="match status" value="1"/>
</dbReference>
<gene>
    <name evidence="10" type="ORF">N1028_03535</name>
</gene>
<dbReference type="Gene3D" id="2.60.200.20">
    <property type="match status" value="1"/>
</dbReference>
<dbReference type="RefSeq" id="WP_259525439.1">
    <property type="nucleotide sequence ID" value="NZ_JANLCK010000002.1"/>
</dbReference>
<protein>
    <submittedName>
        <fullName evidence="10">RDD family protein</fullName>
    </submittedName>
</protein>
<evidence type="ECO:0000256" key="1">
    <source>
        <dbReference type="ARBA" id="ARBA00004651"/>
    </source>
</evidence>
<dbReference type="EMBL" id="JANLCK010000002">
    <property type="protein sequence ID" value="MCS5724961.1"/>
    <property type="molecule type" value="Genomic_DNA"/>
</dbReference>
<evidence type="ECO:0000256" key="4">
    <source>
        <dbReference type="ARBA" id="ARBA00022692"/>
    </source>
</evidence>
<dbReference type="PANTHER" id="PTHR36115">
    <property type="entry name" value="PROLINE-RICH ANTIGEN HOMOLOG-RELATED"/>
    <property type="match status" value="1"/>
</dbReference>
<reference evidence="10" key="1">
    <citation type="submission" date="2022-08" db="EMBL/GenBank/DDBJ databases">
        <authorList>
            <person name="Deng Y."/>
            <person name="Han X.-F."/>
            <person name="Zhang Y.-Q."/>
        </authorList>
    </citation>
    <scope>NUCLEOTIDE SEQUENCE</scope>
    <source>
        <strain evidence="10">CPCC 203407</strain>
    </source>
</reference>
<dbReference type="InterPro" id="IPR051791">
    <property type="entry name" value="Pra-immunoreactive"/>
</dbReference>
<dbReference type="AlphaFoldDB" id="A0AA41XHC6"/>
<keyword evidence="5 8" id="KW-1133">Transmembrane helix</keyword>